<keyword evidence="4" id="KW-0472">Membrane</keyword>
<comment type="subcellular location">
    <subcellularLocation>
        <location evidence="1">Cell outer membrane</location>
    </subcellularLocation>
</comment>
<dbReference type="InterPro" id="IPR011990">
    <property type="entry name" value="TPR-like_helical_dom_sf"/>
</dbReference>
<evidence type="ECO:0000256" key="1">
    <source>
        <dbReference type="ARBA" id="ARBA00004442"/>
    </source>
</evidence>
<evidence type="ECO:0000313" key="8">
    <source>
        <dbReference type="Proteomes" id="UP001610063"/>
    </source>
</evidence>
<dbReference type="CDD" id="cd08977">
    <property type="entry name" value="SusD"/>
    <property type="match status" value="1"/>
</dbReference>
<sequence>MKNFKYILLSLLFTGVFSCEIEEISDPNNPSLVDIEADATKSDILLLITGTEELMRSEIGFYYDVLGILGREYYFFTNSDPRYTGELLGKGDAVLDDAGFYGTRPYAGRYKVIRNANILMTAMANTSETLTEAERNGVKGFAKTCQAYSYLLALNLQYQGGIRIDVADTENLGAFVGYDAALGAIAQLLDQAYTDLNGAGSEFMFSLSSGFAGFDDPATFGEFNRAIRARVALYAGDEAGALDALGDSFMDLNGDLNAGPKHYYSVVGTEEINPIFRAPDQSEALIAHPSFVTDIRAGDTRMSKVTERTETAVLDGLSGDYDVTVYPSNASPIPIIRNEELILIYAEANIGTDNLEAIDALEVIRDAHGLGAYTGGFTDTDVRNELLYNRRYSLFGEAHRWIDLRRYDMLQTLPKDRAGDDVWTQLPRPVSEKE</sequence>
<evidence type="ECO:0000256" key="4">
    <source>
        <dbReference type="ARBA" id="ARBA00023136"/>
    </source>
</evidence>
<keyword evidence="8" id="KW-1185">Reference proteome</keyword>
<reference evidence="7 8" key="1">
    <citation type="journal article" date="2013" name="Int. J. Syst. Evol. Microbiol.">
        <title>Marinoscillum luteum sp. nov., isolated from marine sediment.</title>
        <authorList>
            <person name="Cha I.T."/>
            <person name="Park S.J."/>
            <person name="Kim S.J."/>
            <person name="Kim J.G."/>
            <person name="Jung M.Y."/>
            <person name="Shin K.S."/>
            <person name="Kwon K.K."/>
            <person name="Yang S.H."/>
            <person name="Seo Y.S."/>
            <person name="Rhee S.K."/>
        </authorList>
    </citation>
    <scope>NUCLEOTIDE SEQUENCE [LARGE SCALE GENOMIC DNA]</scope>
    <source>
        <strain evidence="7 8">KCTC 23939</strain>
    </source>
</reference>
<dbReference type="Gene3D" id="1.25.40.390">
    <property type="match status" value="1"/>
</dbReference>
<gene>
    <name evidence="7" type="ORF">ACHKAR_11675</name>
</gene>
<evidence type="ECO:0000256" key="2">
    <source>
        <dbReference type="ARBA" id="ARBA00006275"/>
    </source>
</evidence>
<dbReference type="Pfam" id="PF07980">
    <property type="entry name" value="SusD_RagB"/>
    <property type="match status" value="1"/>
</dbReference>
<comment type="caution">
    <text evidence="7">The sequence shown here is derived from an EMBL/GenBank/DDBJ whole genome shotgun (WGS) entry which is preliminary data.</text>
</comment>
<name>A0ABW7N967_9BACT</name>
<dbReference type="Proteomes" id="UP001610063">
    <property type="component" value="Unassembled WGS sequence"/>
</dbReference>
<comment type="similarity">
    <text evidence="2">Belongs to the SusD family.</text>
</comment>
<protein>
    <submittedName>
        <fullName evidence="7">RagB/SusD family nutrient uptake outer membrane protein</fullName>
    </submittedName>
</protein>
<evidence type="ECO:0000256" key="5">
    <source>
        <dbReference type="ARBA" id="ARBA00023237"/>
    </source>
</evidence>
<dbReference type="PROSITE" id="PS51257">
    <property type="entry name" value="PROKAR_LIPOPROTEIN"/>
    <property type="match status" value="1"/>
</dbReference>
<dbReference type="RefSeq" id="WP_395417525.1">
    <property type="nucleotide sequence ID" value="NZ_JBIPKE010000017.1"/>
</dbReference>
<keyword evidence="3" id="KW-0732">Signal</keyword>
<accession>A0ABW7N967</accession>
<evidence type="ECO:0000259" key="6">
    <source>
        <dbReference type="Pfam" id="PF07980"/>
    </source>
</evidence>
<dbReference type="InterPro" id="IPR012944">
    <property type="entry name" value="SusD_RagB_dom"/>
</dbReference>
<proteinExistence type="inferred from homology"/>
<evidence type="ECO:0000256" key="3">
    <source>
        <dbReference type="ARBA" id="ARBA00022729"/>
    </source>
</evidence>
<feature type="domain" description="RagB/SusD" evidence="6">
    <location>
        <begin position="329"/>
        <end position="413"/>
    </location>
</feature>
<dbReference type="SUPFAM" id="SSF48452">
    <property type="entry name" value="TPR-like"/>
    <property type="match status" value="1"/>
</dbReference>
<keyword evidence="5" id="KW-0998">Cell outer membrane</keyword>
<dbReference type="EMBL" id="JBIPKE010000017">
    <property type="protein sequence ID" value="MFH6984103.1"/>
    <property type="molecule type" value="Genomic_DNA"/>
</dbReference>
<evidence type="ECO:0000313" key="7">
    <source>
        <dbReference type="EMBL" id="MFH6984103.1"/>
    </source>
</evidence>
<organism evidence="7 8">
    <name type="scientific">Marinoscillum luteum</name>
    <dbReference type="NCBI Taxonomy" id="861051"/>
    <lineage>
        <taxon>Bacteria</taxon>
        <taxon>Pseudomonadati</taxon>
        <taxon>Bacteroidota</taxon>
        <taxon>Cytophagia</taxon>
        <taxon>Cytophagales</taxon>
        <taxon>Reichenbachiellaceae</taxon>
        <taxon>Marinoscillum</taxon>
    </lineage>
</organism>